<evidence type="ECO:0000256" key="1">
    <source>
        <dbReference type="SAM" id="MobiDB-lite"/>
    </source>
</evidence>
<accession>A0A2J8ADI1</accession>
<dbReference type="EMBL" id="PGGS01000052">
    <property type="protein sequence ID" value="PNH10572.1"/>
    <property type="molecule type" value="Genomic_DNA"/>
</dbReference>
<dbReference type="PANTHER" id="PTHR11005">
    <property type="entry name" value="LYSOSOMAL ACID LIPASE-RELATED"/>
    <property type="match status" value="1"/>
</dbReference>
<feature type="non-terminal residue" evidence="4">
    <location>
        <position position="505"/>
    </location>
</feature>
<feature type="signal peptide" evidence="2">
    <location>
        <begin position="1"/>
        <end position="27"/>
    </location>
</feature>
<feature type="region of interest" description="Disordered" evidence="1">
    <location>
        <begin position="52"/>
        <end position="140"/>
    </location>
</feature>
<dbReference type="GO" id="GO:0006629">
    <property type="term" value="P:lipid metabolic process"/>
    <property type="evidence" value="ECO:0007669"/>
    <property type="project" value="InterPro"/>
</dbReference>
<dbReference type="OrthoDB" id="9974421at2759"/>
<evidence type="ECO:0000256" key="2">
    <source>
        <dbReference type="SAM" id="SignalP"/>
    </source>
</evidence>
<comment type="caution">
    <text evidence="4">The sequence shown here is derived from an EMBL/GenBank/DDBJ whole genome shotgun (WGS) entry which is preliminary data.</text>
</comment>
<protein>
    <submittedName>
        <fullName evidence="4">Gastric triacylglycerol lipase</fullName>
    </submittedName>
</protein>
<dbReference type="Pfam" id="PF04083">
    <property type="entry name" value="Abhydro_lipase"/>
    <property type="match status" value="1"/>
</dbReference>
<keyword evidence="2" id="KW-0732">Signal</keyword>
<feature type="compositionally biased region" description="Pro residues" evidence="1">
    <location>
        <begin position="67"/>
        <end position="80"/>
    </location>
</feature>
<feature type="domain" description="Partial AB-hydrolase lipase" evidence="3">
    <location>
        <begin position="190"/>
        <end position="247"/>
    </location>
</feature>
<reference evidence="4 5" key="1">
    <citation type="journal article" date="2017" name="Mol. Biol. Evol.">
        <title>The 4-celled Tetrabaena socialis nuclear genome reveals the essential components for genetic control of cell number at the origin of multicellularity in the volvocine lineage.</title>
        <authorList>
            <person name="Featherston J."/>
            <person name="Arakaki Y."/>
            <person name="Hanschen E.R."/>
            <person name="Ferris P.J."/>
            <person name="Michod R.E."/>
            <person name="Olson B.J.S.C."/>
            <person name="Nozaki H."/>
            <person name="Durand P.M."/>
        </authorList>
    </citation>
    <scope>NUCLEOTIDE SEQUENCE [LARGE SCALE GENOMIC DNA]</scope>
    <source>
        <strain evidence="4 5">NIES-571</strain>
    </source>
</reference>
<dbReference type="InterPro" id="IPR006693">
    <property type="entry name" value="AB_hydrolase_lipase"/>
</dbReference>
<organism evidence="4 5">
    <name type="scientific">Tetrabaena socialis</name>
    <dbReference type="NCBI Taxonomy" id="47790"/>
    <lineage>
        <taxon>Eukaryota</taxon>
        <taxon>Viridiplantae</taxon>
        <taxon>Chlorophyta</taxon>
        <taxon>core chlorophytes</taxon>
        <taxon>Chlorophyceae</taxon>
        <taxon>CS clade</taxon>
        <taxon>Chlamydomonadales</taxon>
        <taxon>Tetrabaenaceae</taxon>
        <taxon>Tetrabaena</taxon>
    </lineage>
</organism>
<name>A0A2J8ADI1_9CHLO</name>
<gene>
    <name evidence="4" type="ORF">TSOC_002699</name>
</gene>
<keyword evidence="5" id="KW-1185">Reference proteome</keyword>
<sequence length="505" mass="53838">MRLPPRLSMALALALALAATGPQGVQGMARALPPGDPRRIFLAVVPPGPQLPLPSGGAGLPAANSSPAPPQQLPPPPYRPPSQQQGGPGAPKPPAGAGGAAPPPPGVNITVLEGGDEGDDAPPPPPLFGSAAGVEGGNGTEPRVVVPDLIGPLLSGDVTGLLFFFPPNQRAPGVSSYAAKIDDMIGPVVSRGYPIEQHQVITNDGYKLQTFRIPYGRTGGLPGPGRKRPPVLLIHGISLASTCWVVNEASQSLGFILADRGYDVWMMNTRGNTFAREHVTLKDTQSAFWDFAMDEMALVDFQETLKYVQDTTGMDKIGVVGHSQGATLPLMALSVNPWLAEGISVLVALGPCVYVKYMKSVILGQFCEQANKTNAFRFLPAQELLYMDAQIQQTYLAGICQVPGSLMTCLIFNEPTPRFFKRRYGAEVGELAVALPVRLIITYPFPLLLLLLSLLQYDLTKVTVPVVMVSGGNDVLASPLDIAEQKKRLRKVLKSEHEIGIYSHM</sequence>
<evidence type="ECO:0000313" key="5">
    <source>
        <dbReference type="Proteomes" id="UP000236333"/>
    </source>
</evidence>
<evidence type="ECO:0000313" key="4">
    <source>
        <dbReference type="EMBL" id="PNH10572.1"/>
    </source>
</evidence>
<dbReference type="Proteomes" id="UP000236333">
    <property type="component" value="Unassembled WGS sequence"/>
</dbReference>
<evidence type="ECO:0000259" key="3">
    <source>
        <dbReference type="Pfam" id="PF04083"/>
    </source>
</evidence>
<dbReference type="AlphaFoldDB" id="A0A2J8ADI1"/>
<feature type="chain" id="PRO_5014362629" evidence="2">
    <location>
        <begin position="28"/>
        <end position="505"/>
    </location>
</feature>
<dbReference type="InterPro" id="IPR029058">
    <property type="entry name" value="AB_hydrolase_fold"/>
</dbReference>
<dbReference type="SUPFAM" id="SSF53474">
    <property type="entry name" value="alpha/beta-Hydrolases"/>
    <property type="match status" value="1"/>
</dbReference>
<dbReference type="Gene3D" id="3.40.50.1820">
    <property type="entry name" value="alpha/beta hydrolase"/>
    <property type="match status" value="2"/>
</dbReference>
<proteinExistence type="predicted"/>